<accession>A0A8H2QXS3</accession>
<feature type="binding site" evidence="4">
    <location>
        <begin position="7"/>
        <end position="14"/>
    </location>
    <ligand>
        <name>substrate</name>
    </ligand>
</feature>
<evidence type="ECO:0000313" key="5">
    <source>
        <dbReference type="EMBL" id="VFB16287.1"/>
    </source>
</evidence>
<feature type="active site" description="Tele-phosphohistidine intermediate" evidence="3">
    <location>
        <position position="8"/>
    </location>
</feature>
<feature type="binding site" evidence="4">
    <location>
        <position position="53"/>
    </location>
    <ligand>
        <name>substrate</name>
    </ligand>
</feature>
<dbReference type="PIRSF" id="PIRSF000709">
    <property type="entry name" value="6PFK_2-Ptase"/>
    <property type="match status" value="1"/>
</dbReference>
<dbReference type="Proteomes" id="UP000377798">
    <property type="component" value="Unassembled WGS sequence"/>
</dbReference>
<keyword evidence="1" id="KW-0324">Glycolysis</keyword>
<dbReference type="InterPro" id="IPR001345">
    <property type="entry name" value="PG/BPGM_mutase_AS"/>
</dbReference>
<dbReference type="GO" id="GO:0043755">
    <property type="term" value="F:alpha-ribazole phosphatase activity"/>
    <property type="evidence" value="ECO:0007669"/>
    <property type="project" value="UniProtKB-EC"/>
</dbReference>
<dbReference type="CDD" id="cd07067">
    <property type="entry name" value="HP_PGM_like"/>
    <property type="match status" value="1"/>
</dbReference>
<feature type="active site" description="Proton donor/acceptor" evidence="3">
    <location>
        <position position="74"/>
    </location>
</feature>
<name>A0A8H2QXS3_9FIRM</name>
<dbReference type="EC" id="3.1.3.73" evidence="5"/>
<feature type="binding site" evidence="4">
    <location>
        <begin position="74"/>
        <end position="77"/>
    </location>
    <ligand>
        <name>substrate</name>
    </ligand>
</feature>
<dbReference type="PANTHER" id="PTHR48100">
    <property type="entry name" value="BROAD-SPECIFICITY PHOSPHATASE YOR283W-RELATED"/>
    <property type="match status" value="1"/>
</dbReference>
<dbReference type="InterPro" id="IPR050275">
    <property type="entry name" value="PGM_Phosphatase"/>
</dbReference>
<dbReference type="EMBL" id="CAACYI010000001">
    <property type="protein sequence ID" value="VFB16287.1"/>
    <property type="molecule type" value="Genomic_DNA"/>
</dbReference>
<evidence type="ECO:0000256" key="4">
    <source>
        <dbReference type="PIRSR" id="PIRSR613078-2"/>
    </source>
</evidence>
<dbReference type="PROSITE" id="PS00175">
    <property type="entry name" value="PG_MUTASE"/>
    <property type="match status" value="1"/>
</dbReference>
<keyword evidence="2" id="KW-0413">Isomerase</keyword>
<dbReference type="AlphaFoldDB" id="A0A8H2QXS3"/>
<evidence type="ECO:0000256" key="1">
    <source>
        <dbReference type="ARBA" id="ARBA00023152"/>
    </source>
</evidence>
<dbReference type="Gene3D" id="3.40.50.1240">
    <property type="entry name" value="Phosphoglycerate mutase-like"/>
    <property type="match status" value="1"/>
</dbReference>
<dbReference type="SUPFAM" id="SSF53254">
    <property type="entry name" value="Phosphoglycerate mutase-like"/>
    <property type="match status" value="1"/>
</dbReference>
<reference evidence="5 6" key="1">
    <citation type="submission" date="2019-02" db="EMBL/GenBank/DDBJ databases">
        <authorList>
            <consortium name="Pathogen Informatics"/>
        </authorList>
    </citation>
    <scope>NUCLEOTIDE SEQUENCE [LARGE SCALE GENOMIC DNA]</scope>
    <source>
        <strain evidence="5 6">3012STDY7089603</strain>
    </source>
</reference>
<dbReference type="Pfam" id="PF00300">
    <property type="entry name" value="His_Phos_1"/>
    <property type="match status" value="1"/>
</dbReference>
<keyword evidence="5" id="KW-0378">Hydrolase</keyword>
<keyword evidence="6" id="KW-1185">Reference proteome</keyword>
<dbReference type="GO" id="GO:0005737">
    <property type="term" value="C:cytoplasm"/>
    <property type="evidence" value="ECO:0007669"/>
    <property type="project" value="TreeGrafter"/>
</dbReference>
<organism evidence="5 6">
    <name type="scientific">Urinicoccus massiliensis</name>
    <dbReference type="NCBI Taxonomy" id="1723382"/>
    <lineage>
        <taxon>Bacteria</taxon>
        <taxon>Bacillati</taxon>
        <taxon>Bacillota</taxon>
        <taxon>Tissierellia</taxon>
        <taxon>Tissierellales</taxon>
        <taxon>Peptoniphilaceae</taxon>
        <taxon>Urinicoccus</taxon>
    </lineage>
</organism>
<dbReference type="PANTHER" id="PTHR48100:SF1">
    <property type="entry name" value="HISTIDINE PHOSPHATASE FAMILY PROTEIN-RELATED"/>
    <property type="match status" value="1"/>
</dbReference>
<gene>
    <name evidence="5" type="primary">cobC_2</name>
    <name evidence="5" type="ORF">NCTC13150_00807</name>
</gene>
<proteinExistence type="predicted"/>
<dbReference type="SMART" id="SM00855">
    <property type="entry name" value="PGAM"/>
    <property type="match status" value="1"/>
</dbReference>
<protein>
    <submittedName>
        <fullName evidence="5">Alpha-ribazole phosphatase</fullName>
        <ecNumber evidence="5">3.1.3.73</ecNumber>
    </submittedName>
</protein>
<evidence type="ECO:0000313" key="6">
    <source>
        <dbReference type="Proteomes" id="UP000377798"/>
    </source>
</evidence>
<evidence type="ECO:0000256" key="3">
    <source>
        <dbReference type="PIRSR" id="PIRSR613078-1"/>
    </source>
</evidence>
<evidence type="ECO:0000256" key="2">
    <source>
        <dbReference type="ARBA" id="ARBA00023235"/>
    </source>
</evidence>
<sequence>MKISLIRHGQSQANVEGVYASIDTPLTSLGQESLKFLAQKPPQGDLYVSPAKRAIQTAEGIFSRPGKIEDRLLEISYGALEGLTFSQSQDSYPQEVKTWLENPFDNGPPQGESIKQLLDRVEDLLHSWIQKDHDVVAVTHEGVIRAFLALAVGKKESYFNFFIENASLSSLRVEGGFTQILQINYK</sequence>
<dbReference type="InterPro" id="IPR029033">
    <property type="entry name" value="His_PPase_superfam"/>
</dbReference>
<dbReference type="RefSeq" id="WP_131748875.1">
    <property type="nucleotide sequence ID" value="NZ_CAACYI010000001.1"/>
</dbReference>
<comment type="caution">
    <text evidence="5">The sequence shown here is derived from an EMBL/GenBank/DDBJ whole genome shotgun (WGS) entry which is preliminary data.</text>
</comment>
<dbReference type="InterPro" id="IPR013078">
    <property type="entry name" value="His_Pase_superF_clade-1"/>
</dbReference>